<evidence type="ECO:0000313" key="2">
    <source>
        <dbReference type="Proteomes" id="UP000190641"/>
    </source>
</evidence>
<proteinExistence type="predicted"/>
<evidence type="ECO:0000313" key="1">
    <source>
        <dbReference type="EMBL" id="OOR70820.1"/>
    </source>
</evidence>
<dbReference type="AlphaFoldDB" id="A0A9X6B2J8"/>
<comment type="caution">
    <text evidence="1">The sequence shown here is derived from an EMBL/GenBank/DDBJ whole genome shotgun (WGS) entry which is preliminary data.</text>
</comment>
<name>A0A9X6B2J8_BACCE</name>
<gene>
    <name evidence="1" type="ORF">BLX06_34350</name>
</gene>
<protein>
    <submittedName>
        <fullName evidence="1">Uncharacterized protein</fullName>
    </submittedName>
</protein>
<dbReference type="RefSeq" id="WP_078188158.1">
    <property type="nucleotide sequence ID" value="NZ_CP090083.1"/>
</dbReference>
<reference evidence="1 2" key="1">
    <citation type="submission" date="2017-01" db="EMBL/GenBank/DDBJ databases">
        <title>Bacillus cereus isolates.</title>
        <authorList>
            <person name="Beno S.M."/>
        </authorList>
    </citation>
    <scope>NUCLEOTIDE SEQUENCE [LARGE SCALE GENOMIC DNA]</scope>
    <source>
        <strain evidence="1 2">FSL K6-1030</strain>
    </source>
</reference>
<dbReference type="EMBL" id="MUAU01000354">
    <property type="protein sequence ID" value="OOR70820.1"/>
    <property type="molecule type" value="Genomic_DNA"/>
</dbReference>
<dbReference type="Proteomes" id="UP000190641">
    <property type="component" value="Unassembled WGS sequence"/>
</dbReference>
<sequence>MGRNAVENEQQQIDDLIIMIYFSFDHVDTTNLYGTNGLVLVQIKDTFPRNNDNSYWNHSLRC</sequence>
<organism evidence="1 2">
    <name type="scientific">Bacillus cereus</name>
    <dbReference type="NCBI Taxonomy" id="1396"/>
    <lineage>
        <taxon>Bacteria</taxon>
        <taxon>Bacillati</taxon>
        <taxon>Bacillota</taxon>
        <taxon>Bacilli</taxon>
        <taxon>Bacillales</taxon>
        <taxon>Bacillaceae</taxon>
        <taxon>Bacillus</taxon>
        <taxon>Bacillus cereus group</taxon>
    </lineage>
</organism>
<accession>A0A9X6B2J8</accession>